<reference evidence="4" key="1">
    <citation type="submission" date="2024-06" db="UniProtKB">
        <authorList>
            <consortium name="RefSeq"/>
        </authorList>
    </citation>
    <scope>NUCLEOTIDE SEQUENCE [LARGE SCALE GENOMIC DNA]</scope>
</reference>
<feature type="compositionally biased region" description="Polar residues" evidence="2">
    <location>
        <begin position="1171"/>
        <end position="1185"/>
    </location>
</feature>
<feature type="compositionally biased region" description="Basic and acidic residues" evidence="2">
    <location>
        <begin position="941"/>
        <end position="959"/>
    </location>
</feature>
<dbReference type="OrthoDB" id="26518at2759"/>
<dbReference type="Pfam" id="PF02181">
    <property type="entry name" value="FH2"/>
    <property type="match status" value="1"/>
</dbReference>
<sequence length="1185" mass="130921">MTSLSPAVDPANGSMGSTPEHPMVPNVCATSQHDPQPAPEPDLDPDPSPGPPLVPPPPPPPPPPPLQGPSLPGAPHNSRKKRRVRSFFWKTIPEEKVRGKPNIWTLAVRQHQYQIDVRTVEELFGQQDDVRNQAASGTQSRPGRTRRSFKENKDEISILDSKRGMNVGIFLKQFKKPNQAIVEDIRQGNGKLYGSEPLKELLKLLPEEEEVKRLREFKGDSSKLTLVDSFMYLLIQVPRYEVRIEAMVLQEEFFPLCAVMSREISVVHSATEELMTCEELHAILHLVLQAGNIMNAGGYAGNAVGFKLSSLLSLADTKANKPGMNLLHFVALEAQKKDESLLRFPEKLSHVQSAARISVENIEADFSSLYVRSKSLEEKIQGDSELLEQLGDFLQSSAQTLLDLKRRRLDLRKEGNALIDFFCEDKDTFKLDECFRIFQDFCLKFKKAVKDNADRELKEAARQRRLQELEERRSAWAAAGGDQGGGGGFGRSSSENDVDTLTKDGLLDFLLQTRPHSPHSPVGRSASARRHRHTTGDRNLRGFIELFGGSGTPDYAKFSSLPRSSRPLQRKTMAWLVSQDDNRELEPQTQLQQERVATSPKAETEPISPLARYSTSGYNVNDDLSNNNSYACVSEGAQTPRFGNTRNVFQKTPGQGLGHLNVNVERHMLVPGLPPFELPGPNSKTGRVHVDNEGDVFVTDLEQKRDRPRTLLLDTPPSSKGSEEAPKPMAAWGADDKLAFPQHEEEEDASTVSSTTCDTPLPLDTSVSSKKPVCYILDCTETDCSVMLDCSEIESSPVAREGPVCEPKVSDSNVQGTILPDPSSLSSHLESMSTNDLTVSTSTEEHLVPKPAEERPESVTPSITTDEADTDSCDTAEGRRVDEKAVQTSNPKLAHSKAKTQPKTTATRTGRTARTLTSTESHNMRKVVPITKLSRSNSNAKKAERPSGQESTEPRRPLRDQSTPARRGERQTRPPRHSSLPPEEPKAQRGTTFGSGFSHWMRDTTSRKPSFRKPNAKPIRNIPKPAHEEKMCRSTMRALAQAQAQAAAEGSAPQTPTHGVKLQSPVPSFARNTVASSSRTKKDPPLQPSPSTPSKSSTLSRTGSQKQPSGRADTLGVGHLPRGEEKPQGSLRRVQSVRVSSRNTQRGDTPPPPRRERSRKSSSFSEKSIQLRDSISSRSIKPSWK</sequence>
<name>A0A6J2WKC7_CHACN</name>
<protein>
    <submittedName>
        <fullName evidence="5">FH2 domain-containing protein 1</fullName>
    </submittedName>
</protein>
<dbReference type="InterPro" id="IPR042201">
    <property type="entry name" value="FH2_Formin_sf"/>
</dbReference>
<reference evidence="5" key="2">
    <citation type="submission" date="2025-08" db="UniProtKB">
        <authorList>
            <consortium name="RefSeq"/>
        </authorList>
    </citation>
    <scope>IDENTIFICATION</scope>
</reference>
<feature type="compositionally biased region" description="Polar residues" evidence="2">
    <location>
        <begin position="587"/>
        <end position="596"/>
    </location>
</feature>
<feature type="region of interest" description="Disordered" evidence="2">
    <location>
        <begin position="796"/>
        <end position="1185"/>
    </location>
</feature>
<evidence type="ECO:0000313" key="4">
    <source>
        <dbReference type="Proteomes" id="UP000504632"/>
    </source>
</evidence>
<evidence type="ECO:0000313" key="5">
    <source>
        <dbReference type="RefSeq" id="XP_030644107.1"/>
    </source>
</evidence>
<feature type="compositionally biased region" description="Low complexity" evidence="2">
    <location>
        <begin position="823"/>
        <end position="833"/>
    </location>
</feature>
<dbReference type="Gene3D" id="1.20.58.2220">
    <property type="entry name" value="Formin, FH2 domain"/>
    <property type="match status" value="1"/>
</dbReference>
<evidence type="ECO:0000256" key="1">
    <source>
        <dbReference type="SAM" id="Coils"/>
    </source>
</evidence>
<gene>
    <name evidence="5" type="primary">fhdc1</name>
</gene>
<feature type="compositionally biased region" description="Low complexity" evidence="2">
    <location>
        <begin position="1038"/>
        <end position="1048"/>
    </location>
</feature>
<organism evidence="4 5">
    <name type="scientific">Chanos chanos</name>
    <name type="common">Milkfish</name>
    <name type="synonym">Mugil chanos</name>
    <dbReference type="NCBI Taxonomy" id="29144"/>
    <lineage>
        <taxon>Eukaryota</taxon>
        <taxon>Metazoa</taxon>
        <taxon>Chordata</taxon>
        <taxon>Craniata</taxon>
        <taxon>Vertebrata</taxon>
        <taxon>Euteleostomi</taxon>
        <taxon>Actinopterygii</taxon>
        <taxon>Neopterygii</taxon>
        <taxon>Teleostei</taxon>
        <taxon>Ostariophysi</taxon>
        <taxon>Gonorynchiformes</taxon>
        <taxon>Chanidae</taxon>
        <taxon>Chanos</taxon>
    </lineage>
</organism>
<feature type="region of interest" description="Disordered" evidence="2">
    <location>
        <begin position="473"/>
        <end position="496"/>
    </location>
</feature>
<feature type="region of interest" description="Disordered" evidence="2">
    <location>
        <begin position="1"/>
        <end position="82"/>
    </location>
</feature>
<keyword evidence="1" id="KW-0175">Coiled coil</keyword>
<accession>A0A6J2WKC7</accession>
<feature type="compositionally biased region" description="Basic and acidic residues" evidence="2">
    <location>
        <begin position="876"/>
        <end position="885"/>
    </location>
</feature>
<feature type="compositionally biased region" description="Low complexity" evidence="2">
    <location>
        <begin position="1130"/>
        <end position="1142"/>
    </location>
</feature>
<dbReference type="AlphaFoldDB" id="A0A6J2WKC7"/>
<feature type="region of interest" description="Disordered" evidence="2">
    <location>
        <begin position="580"/>
        <end position="605"/>
    </location>
</feature>
<dbReference type="RefSeq" id="XP_030644107.1">
    <property type="nucleotide sequence ID" value="XM_030788247.1"/>
</dbReference>
<dbReference type="SMART" id="SM00498">
    <property type="entry name" value="FH2"/>
    <property type="match status" value="1"/>
</dbReference>
<feature type="compositionally biased region" description="Low complexity" evidence="2">
    <location>
        <begin position="901"/>
        <end position="919"/>
    </location>
</feature>
<proteinExistence type="predicted"/>
<dbReference type="Proteomes" id="UP000504632">
    <property type="component" value="Chromosome 11"/>
</dbReference>
<feature type="compositionally biased region" description="Basic and acidic residues" evidence="2">
    <location>
        <begin position="843"/>
        <end position="857"/>
    </location>
</feature>
<dbReference type="CTD" id="85462"/>
<dbReference type="PANTHER" id="PTHR46345">
    <property type="entry name" value="INVERTED FORMIN-2"/>
    <property type="match status" value="1"/>
</dbReference>
<keyword evidence="4" id="KW-1185">Reference proteome</keyword>
<feature type="region of interest" description="Disordered" evidence="2">
    <location>
        <begin position="704"/>
        <end position="728"/>
    </location>
</feature>
<feature type="coiled-coil region" evidence="1">
    <location>
        <begin position="443"/>
        <end position="470"/>
    </location>
</feature>
<dbReference type="InterPro" id="IPR015425">
    <property type="entry name" value="FH2_Formin"/>
</dbReference>
<feature type="compositionally biased region" description="Polar residues" evidence="2">
    <location>
        <begin position="133"/>
        <end position="142"/>
    </location>
</feature>
<dbReference type="PANTHER" id="PTHR46345:SF11">
    <property type="entry name" value="FORMIN-J-LIKE"/>
    <property type="match status" value="1"/>
</dbReference>
<feature type="region of interest" description="Disordered" evidence="2">
    <location>
        <begin position="128"/>
        <end position="151"/>
    </location>
</feature>
<dbReference type="PROSITE" id="PS51444">
    <property type="entry name" value="FH2"/>
    <property type="match status" value="1"/>
</dbReference>
<feature type="region of interest" description="Disordered" evidence="2">
    <location>
        <begin position="512"/>
        <end position="537"/>
    </location>
</feature>
<evidence type="ECO:0000259" key="3">
    <source>
        <dbReference type="PROSITE" id="PS51444"/>
    </source>
</evidence>
<dbReference type="FunCoup" id="A0A6J2WKC7">
    <property type="interactions" value="876"/>
</dbReference>
<evidence type="ECO:0000256" key="2">
    <source>
        <dbReference type="SAM" id="MobiDB-lite"/>
    </source>
</evidence>
<dbReference type="SUPFAM" id="SSF101447">
    <property type="entry name" value="Formin homology 2 domain (FH2 domain)"/>
    <property type="match status" value="1"/>
</dbReference>
<feature type="compositionally biased region" description="Pro residues" evidence="2">
    <location>
        <begin position="36"/>
        <end position="67"/>
    </location>
</feature>
<dbReference type="InParanoid" id="A0A6J2WKC7"/>
<feature type="compositionally biased region" description="Gly residues" evidence="2">
    <location>
        <begin position="481"/>
        <end position="490"/>
    </location>
</feature>
<dbReference type="GeneID" id="115824141"/>
<feature type="domain" description="FH2" evidence="3">
    <location>
        <begin position="74"/>
        <end position="471"/>
    </location>
</feature>